<feature type="region of interest" description="Disordered" evidence="11">
    <location>
        <begin position="175"/>
        <end position="198"/>
    </location>
</feature>
<comment type="subcellular location">
    <subcellularLocation>
        <location evidence="1">Endoplasmic reticulum membrane</location>
        <topology evidence="1">Single-pass type IV membrane protein</topology>
    </subcellularLocation>
</comment>
<evidence type="ECO:0000256" key="11">
    <source>
        <dbReference type="SAM" id="MobiDB-lite"/>
    </source>
</evidence>
<keyword evidence="2" id="KW-0813">Transport</keyword>
<comment type="similarity">
    <text evidence="9">Belongs to the SEC20 family.</text>
</comment>
<dbReference type="OrthoDB" id="46868at2759"/>
<feature type="domain" description="Sec20 C-terminal" evidence="13">
    <location>
        <begin position="196"/>
        <end position="285"/>
    </location>
</feature>
<dbReference type="PANTHER" id="PTHR12825">
    <property type="entry name" value="BNIP1-RELATED"/>
    <property type="match status" value="1"/>
</dbReference>
<evidence type="ECO:0000256" key="12">
    <source>
        <dbReference type="SAM" id="Phobius"/>
    </source>
</evidence>
<keyword evidence="7 10" id="KW-0175">Coiled coil</keyword>
<evidence type="ECO:0000256" key="3">
    <source>
        <dbReference type="ARBA" id="ARBA00022692"/>
    </source>
</evidence>
<dbReference type="RefSeq" id="XP_035322649.1">
    <property type="nucleotide sequence ID" value="XM_035467683.1"/>
</dbReference>
<evidence type="ECO:0000313" key="15">
    <source>
        <dbReference type="Proteomes" id="UP000749293"/>
    </source>
</evidence>
<evidence type="ECO:0000256" key="2">
    <source>
        <dbReference type="ARBA" id="ARBA00022448"/>
    </source>
</evidence>
<reference evidence="14" key="1">
    <citation type="submission" date="2020-03" db="EMBL/GenBank/DDBJ databases">
        <title>Site-based positive gene gene selection in Geosmithia morbida across the United States reveals a broad range of putative effectors and factors for local host and environmental adapation.</title>
        <authorList>
            <person name="Onufrak A."/>
            <person name="Murdoch R.W."/>
            <person name="Gazis R."/>
            <person name="Huff M."/>
            <person name="Staton M."/>
            <person name="Klingeman W."/>
            <person name="Hadziabdic D."/>
        </authorList>
    </citation>
    <scope>NUCLEOTIDE SEQUENCE</scope>
    <source>
        <strain evidence="14">1262</strain>
    </source>
</reference>
<evidence type="ECO:0000256" key="9">
    <source>
        <dbReference type="ARBA" id="ARBA00037934"/>
    </source>
</evidence>
<keyword evidence="4" id="KW-0256">Endoplasmic reticulum</keyword>
<dbReference type="InterPro" id="IPR056173">
    <property type="entry name" value="Sec20_C"/>
</dbReference>
<feature type="transmembrane region" description="Helical" evidence="12">
    <location>
        <begin position="264"/>
        <end position="282"/>
    </location>
</feature>
<proteinExistence type="inferred from homology"/>
<dbReference type="AlphaFoldDB" id="A0A9P4YY87"/>
<keyword evidence="6 12" id="KW-1133">Transmembrane helix</keyword>
<feature type="region of interest" description="Disordered" evidence="11">
    <location>
        <begin position="130"/>
        <end position="160"/>
    </location>
</feature>
<comment type="caution">
    <text evidence="14">The sequence shown here is derived from an EMBL/GenBank/DDBJ whole genome shotgun (WGS) entry which is preliminary data.</text>
</comment>
<evidence type="ECO:0000256" key="1">
    <source>
        <dbReference type="ARBA" id="ARBA00004163"/>
    </source>
</evidence>
<protein>
    <submittedName>
        <fullName evidence="14">Protein transport protein SEC20</fullName>
    </submittedName>
</protein>
<evidence type="ECO:0000256" key="5">
    <source>
        <dbReference type="ARBA" id="ARBA00022892"/>
    </source>
</evidence>
<dbReference type="GO" id="GO:0031201">
    <property type="term" value="C:SNARE complex"/>
    <property type="evidence" value="ECO:0007669"/>
    <property type="project" value="TreeGrafter"/>
</dbReference>
<sequence>MTFEGLQERLTALQETTSQLRDLIDRLDHLDFQPGSVPLDASNEDGELSAEIGVLLRDGDEETELLGEEVEDLRHEDKARLKESVERQQQELERCRRQFRKARLEAKKRLVHAQRLERELVVQSYSLPASGVQTPTTGEDGGNHDVDDGTVNSDRQTQTQAQLRQRLFPNRKARYDQGQQQMSGLSEKDRQTVGASSRVTDSLRQMHASLQAELERSEYANRTMQESTAAFHQLHESYSSLETMLTSSRDLLGTLLRSQKSDTWYLTTALYMLVVVGAWLVFRRLLYGPLWWLVWLPLRVVFGVGVKTGSAVVGRSGSGSGAGSHSEQTMTGMAEVTYTDVDGLGLPELPTAKVGEQLEDDGDGLMEHVAEVVEEHMPSSPPPQQQQQEVDDDDIRQRDEL</sequence>
<dbReference type="PANTHER" id="PTHR12825:SF0">
    <property type="entry name" value="VESICLE TRANSPORT PROTEIN SEC20"/>
    <property type="match status" value="1"/>
</dbReference>
<evidence type="ECO:0000313" key="14">
    <source>
        <dbReference type="EMBL" id="KAF4123997.1"/>
    </source>
</evidence>
<dbReference type="InterPro" id="IPR005606">
    <property type="entry name" value="Sec20"/>
</dbReference>
<organism evidence="14 15">
    <name type="scientific">Geosmithia morbida</name>
    <dbReference type="NCBI Taxonomy" id="1094350"/>
    <lineage>
        <taxon>Eukaryota</taxon>
        <taxon>Fungi</taxon>
        <taxon>Dikarya</taxon>
        <taxon>Ascomycota</taxon>
        <taxon>Pezizomycotina</taxon>
        <taxon>Sordariomycetes</taxon>
        <taxon>Hypocreomycetidae</taxon>
        <taxon>Hypocreales</taxon>
        <taxon>Bionectriaceae</taxon>
        <taxon>Geosmithia</taxon>
    </lineage>
</organism>
<evidence type="ECO:0000259" key="13">
    <source>
        <dbReference type="Pfam" id="PF03908"/>
    </source>
</evidence>
<name>A0A9P4YY87_9HYPO</name>
<evidence type="ECO:0000256" key="10">
    <source>
        <dbReference type="SAM" id="Coils"/>
    </source>
</evidence>
<evidence type="ECO:0000256" key="7">
    <source>
        <dbReference type="ARBA" id="ARBA00023054"/>
    </source>
</evidence>
<evidence type="ECO:0000256" key="4">
    <source>
        <dbReference type="ARBA" id="ARBA00022824"/>
    </source>
</evidence>
<gene>
    <name evidence="14" type="ORF">GMORB2_5713</name>
</gene>
<keyword evidence="5" id="KW-0931">ER-Golgi transport</keyword>
<feature type="region of interest" description="Disordered" evidence="11">
    <location>
        <begin position="373"/>
        <end position="401"/>
    </location>
</feature>
<keyword evidence="8 12" id="KW-0472">Membrane</keyword>
<dbReference type="GO" id="GO:0005789">
    <property type="term" value="C:endoplasmic reticulum membrane"/>
    <property type="evidence" value="ECO:0007669"/>
    <property type="project" value="UniProtKB-SubCell"/>
</dbReference>
<keyword evidence="15" id="KW-1185">Reference proteome</keyword>
<dbReference type="Pfam" id="PF03908">
    <property type="entry name" value="Sec20"/>
    <property type="match status" value="1"/>
</dbReference>
<accession>A0A9P4YY87</accession>
<dbReference type="GO" id="GO:0006890">
    <property type="term" value="P:retrograde vesicle-mediated transport, Golgi to endoplasmic reticulum"/>
    <property type="evidence" value="ECO:0007669"/>
    <property type="project" value="InterPro"/>
</dbReference>
<keyword evidence="3 12" id="KW-0812">Transmembrane</keyword>
<dbReference type="GO" id="GO:0005484">
    <property type="term" value="F:SNAP receptor activity"/>
    <property type="evidence" value="ECO:0007669"/>
    <property type="project" value="InterPro"/>
</dbReference>
<evidence type="ECO:0000256" key="6">
    <source>
        <dbReference type="ARBA" id="ARBA00022989"/>
    </source>
</evidence>
<feature type="coiled-coil region" evidence="10">
    <location>
        <begin position="78"/>
        <end position="105"/>
    </location>
</feature>
<dbReference type="GeneID" id="55971938"/>
<evidence type="ECO:0000256" key="8">
    <source>
        <dbReference type="ARBA" id="ARBA00023136"/>
    </source>
</evidence>
<dbReference type="EMBL" id="JAANYQ010000005">
    <property type="protein sequence ID" value="KAF4123997.1"/>
    <property type="molecule type" value="Genomic_DNA"/>
</dbReference>
<dbReference type="Proteomes" id="UP000749293">
    <property type="component" value="Unassembled WGS sequence"/>
</dbReference>